<evidence type="ECO:0000256" key="1">
    <source>
        <dbReference type="SAM" id="MobiDB-lite"/>
    </source>
</evidence>
<proteinExistence type="predicted"/>
<dbReference type="AlphaFoldDB" id="A0A942SYH1"/>
<dbReference type="EMBL" id="JAGYPE010000002">
    <property type="protein sequence ID" value="MBS4182150.1"/>
    <property type="molecule type" value="Genomic_DNA"/>
</dbReference>
<sequence length="201" mass="23114">MNDVDARMDRLRRAARYRYQQLVDSEIERGTLDPDEVREERRLLRAQDVGQHARTAIEEAERRGLFEGNPYHGKPLPGNDGRHDPDWWIKAKVEREGITGIAPPALALRKEDADLDEHLDALTTEQDVRDVLEDFNARVKEARRQLLGGPPVVTPLRDVDEEVLAWSSRREARIAEAARAAAAQAADSPAHPRRWWRPRRR</sequence>
<feature type="compositionally biased region" description="Low complexity" evidence="1">
    <location>
        <begin position="177"/>
        <end position="186"/>
    </location>
</feature>
<feature type="domain" description="DnaJ homologue subfamily C member 28 conserved" evidence="2">
    <location>
        <begin position="56"/>
        <end position="119"/>
    </location>
</feature>
<dbReference type="InterPro" id="IPR018961">
    <property type="entry name" value="DnaJ_homolog_subfam-C_membr-28"/>
</dbReference>
<comment type="caution">
    <text evidence="3">The sequence shown here is derived from an EMBL/GenBank/DDBJ whole genome shotgun (WGS) entry which is preliminary data.</text>
</comment>
<reference evidence="3" key="1">
    <citation type="submission" date="2021-05" db="EMBL/GenBank/DDBJ databases">
        <title>Novel Bacillus species.</title>
        <authorList>
            <person name="Liu G."/>
        </authorList>
    </citation>
    <scope>NUCLEOTIDE SEQUENCE</scope>
    <source>
        <strain evidence="3">FJAT-50051</strain>
    </source>
</reference>
<evidence type="ECO:0000259" key="2">
    <source>
        <dbReference type="Pfam" id="PF09350"/>
    </source>
</evidence>
<feature type="region of interest" description="Disordered" evidence="1">
    <location>
        <begin position="177"/>
        <end position="201"/>
    </location>
</feature>
<feature type="compositionally biased region" description="Basic residues" evidence="1">
    <location>
        <begin position="191"/>
        <end position="201"/>
    </location>
</feature>
<organism evidence="3">
    <name type="scientific">Neobacillus citreus</name>
    <dbReference type="NCBI Taxonomy" id="2833578"/>
    <lineage>
        <taxon>Bacteria</taxon>
        <taxon>Bacillati</taxon>
        <taxon>Bacillota</taxon>
        <taxon>Bacilli</taxon>
        <taxon>Bacillales</taxon>
        <taxon>Bacillaceae</taxon>
        <taxon>Neobacillus</taxon>
    </lineage>
</organism>
<name>A0A942SYH1_9BACI</name>
<dbReference type="Pfam" id="PF09350">
    <property type="entry name" value="DJC28_CD"/>
    <property type="match status" value="1"/>
</dbReference>
<gene>
    <name evidence="3" type="ORF">KHB02_12205</name>
</gene>
<accession>A0A942SYH1</accession>
<protein>
    <submittedName>
        <fullName evidence="3">DUF1992 domain-containing protein</fullName>
    </submittedName>
</protein>
<evidence type="ECO:0000313" key="3">
    <source>
        <dbReference type="EMBL" id="MBS4182150.1"/>
    </source>
</evidence>